<dbReference type="OrthoDB" id="2445710at2759"/>
<accession>A0A197JC82</accession>
<proteinExistence type="predicted"/>
<reference evidence="1 2" key="1">
    <citation type="submission" date="2016-05" db="EMBL/GenBank/DDBJ databases">
        <title>Genome sequencing reveals origins of a unique bacterial endosymbiosis in the earliest lineages of terrestrial Fungi.</title>
        <authorList>
            <consortium name="DOE Joint Genome Institute"/>
            <person name="Uehling J."/>
            <person name="Gryganskyi A."/>
            <person name="Hameed K."/>
            <person name="Tschaplinski T."/>
            <person name="Misztal P."/>
            <person name="Wu S."/>
            <person name="Desiro A."/>
            <person name="Vande Pol N."/>
            <person name="Du Z.-Y."/>
            <person name="Zienkiewicz A."/>
            <person name="Zienkiewicz K."/>
            <person name="Morin E."/>
            <person name="Tisserant E."/>
            <person name="Splivallo R."/>
            <person name="Hainaut M."/>
            <person name="Henrissat B."/>
            <person name="Ohm R."/>
            <person name="Kuo A."/>
            <person name="Yan J."/>
            <person name="Lipzen A."/>
            <person name="Nolan M."/>
            <person name="Labutti K."/>
            <person name="Barry K."/>
            <person name="Goldstein A."/>
            <person name="Labbe J."/>
            <person name="Schadt C."/>
            <person name="Tuskan G."/>
            <person name="Grigoriev I."/>
            <person name="Martin F."/>
            <person name="Vilgalys R."/>
            <person name="Bonito G."/>
        </authorList>
    </citation>
    <scope>NUCLEOTIDE SEQUENCE [LARGE SCALE GENOMIC DNA]</scope>
    <source>
        <strain evidence="1 2">AG-77</strain>
    </source>
</reference>
<dbReference type="EMBL" id="KV442145">
    <property type="protein sequence ID" value="OAQ22722.1"/>
    <property type="molecule type" value="Genomic_DNA"/>
</dbReference>
<sequence length="399" mass="44247">MSRNTIFFGTPRLIDREDDLYLSDPETTIASYEPPTVLPPTIQDHHEAVQVQLDAAQALSHVLIVVAVMIAVAALPKLHSLHTTNVHRTTRIIGLTTSTCYVSYTCHELFYITAPADWYSLATYTYTNWVQSCGGPKARDWKTMVLKDAALGVRLGATLPLPDVISSTSSSTLTTASSPSTSALSLPILGTSLATRTVVTPSKPSPHLPPLFTDQWVTSASSRLPSSLDDFNRCSLLRVKLSEIQFFETDRETQDTPGASWEKDQKTDSQHQPWYHPFTCDQMQVAQVVEIKHYPENTIGGMRVVVVIAFGQRAHPWVNNATASHLPGVWLMPKVIEFGAYTIGVAPEQAHDIVELVEVDDGEVELESVEDDKGVEHEFEEPYRTLLLSFPIMRPHISL</sequence>
<dbReference type="AlphaFoldDB" id="A0A197JC82"/>
<dbReference type="Proteomes" id="UP000078512">
    <property type="component" value="Unassembled WGS sequence"/>
</dbReference>
<keyword evidence="2" id="KW-1185">Reference proteome</keyword>
<organism evidence="1 2">
    <name type="scientific">Linnemannia elongata AG-77</name>
    <dbReference type="NCBI Taxonomy" id="1314771"/>
    <lineage>
        <taxon>Eukaryota</taxon>
        <taxon>Fungi</taxon>
        <taxon>Fungi incertae sedis</taxon>
        <taxon>Mucoromycota</taxon>
        <taxon>Mortierellomycotina</taxon>
        <taxon>Mortierellomycetes</taxon>
        <taxon>Mortierellales</taxon>
        <taxon>Mortierellaceae</taxon>
        <taxon>Linnemannia</taxon>
    </lineage>
</organism>
<name>A0A197JC82_9FUNG</name>
<evidence type="ECO:0000313" key="1">
    <source>
        <dbReference type="EMBL" id="OAQ22722.1"/>
    </source>
</evidence>
<gene>
    <name evidence="1" type="ORF">K457DRAFT_25754</name>
</gene>
<protein>
    <submittedName>
        <fullName evidence="1">Uncharacterized protein</fullName>
    </submittedName>
</protein>
<evidence type="ECO:0000313" key="2">
    <source>
        <dbReference type="Proteomes" id="UP000078512"/>
    </source>
</evidence>